<dbReference type="EMBL" id="BTGU01000082">
    <property type="protein sequence ID" value="GMN58884.1"/>
    <property type="molecule type" value="Genomic_DNA"/>
</dbReference>
<keyword evidence="2" id="KW-1185">Reference proteome</keyword>
<evidence type="ECO:0000313" key="2">
    <source>
        <dbReference type="Proteomes" id="UP001187192"/>
    </source>
</evidence>
<evidence type="ECO:0000313" key="1">
    <source>
        <dbReference type="EMBL" id="GMN58884.1"/>
    </source>
</evidence>
<dbReference type="Proteomes" id="UP001187192">
    <property type="component" value="Unassembled WGS sequence"/>
</dbReference>
<reference evidence="1" key="1">
    <citation type="submission" date="2023-07" db="EMBL/GenBank/DDBJ databases">
        <title>draft genome sequence of fig (Ficus carica).</title>
        <authorList>
            <person name="Takahashi T."/>
            <person name="Nishimura K."/>
        </authorList>
    </citation>
    <scope>NUCLEOTIDE SEQUENCE</scope>
</reference>
<comment type="caution">
    <text evidence="1">The sequence shown here is derived from an EMBL/GenBank/DDBJ whole genome shotgun (WGS) entry which is preliminary data.</text>
</comment>
<sequence length="300" mass="33913">MNQFFVDFLVASYGRTNLGKPVSQGVEKAEIEKLDLEQDARSEHQIVKEAFEEQWFQHAEKDVVYVLTIVNVNEEVYIEEVEGQLYGNRSNSGVNKLDVVPKVQDNICKTFNTMQKLANHPNNKVGGDFMKSSSLLAPGSVEFPKELLSNGLVVLAICSDFYSGYHQFEVLENTPVKDETTFQGEGMQLRTKGFKCKMAQENSHGLGLIHPQSAASSGIRVGGPKFKSPWEGWSLAELFRVRCIVAAPYVVPYSAPSTYERQFKREHPLLYKYLEEAPMYMDPVTDLPEWHNRPSSPLLL</sequence>
<organism evidence="1 2">
    <name type="scientific">Ficus carica</name>
    <name type="common">Common fig</name>
    <dbReference type="NCBI Taxonomy" id="3494"/>
    <lineage>
        <taxon>Eukaryota</taxon>
        <taxon>Viridiplantae</taxon>
        <taxon>Streptophyta</taxon>
        <taxon>Embryophyta</taxon>
        <taxon>Tracheophyta</taxon>
        <taxon>Spermatophyta</taxon>
        <taxon>Magnoliopsida</taxon>
        <taxon>eudicotyledons</taxon>
        <taxon>Gunneridae</taxon>
        <taxon>Pentapetalae</taxon>
        <taxon>rosids</taxon>
        <taxon>fabids</taxon>
        <taxon>Rosales</taxon>
        <taxon>Moraceae</taxon>
        <taxon>Ficeae</taxon>
        <taxon>Ficus</taxon>
    </lineage>
</organism>
<dbReference type="AlphaFoldDB" id="A0AA88DP17"/>
<accession>A0AA88DP17</accession>
<proteinExistence type="predicted"/>
<protein>
    <submittedName>
        <fullName evidence="1">Uncharacterized protein</fullName>
    </submittedName>
</protein>
<name>A0AA88DP17_FICCA</name>
<gene>
    <name evidence="1" type="ORF">TIFTF001_027974</name>
</gene>